<evidence type="ECO:0000313" key="3">
    <source>
        <dbReference type="Proteomes" id="UP000693970"/>
    </source>
</evidence>
<dbReference type="Proteomes" id="UP000693970">
    <property type="component" value="Unassembled WGS sequence"/>
</dbReference>
<protein>
    <submittedName>
        <fullName evidence="2">Uncharacterized protein</fullName>
    </submittedName>
</protein>
<sequence>MVLPPPLPQNESTMGEDTNFSPGAEERPQQPCQARVEEESKEEDGNSIVRIVEPGTERVDDHTNETGDTEASVTRVEERRSYYQAIQAHLRPRIESNATCSIAFGPLNITNPNVLIPGEIRKQNREFDAYCQVKFNGGNGQWYKLIGQNGGLQASTCDSNQGRTYDTEILVFSGNCQNLECIGGSDQLCGDHASVGWLAIEDMEYYLLVRGNRASTVRDYLLTITHLENNYICQNVMLWESSPINGTGRSMIASTCHQGTSQPTNITLLSGDCNELVCVDDAETRTCDGIHSIASWQSIKGQEYLIHVSGGLIEGQERFVLSVEDGTVGVRNNFCSGAIPLDLGQSKKGSTASPSATLDDYINFVEISSCRVLVFGTVLQLAMELW</sequence>
<accession>A0A9K3LIE1</accession>
<evidence type="ECO:0000313" key="2">
    <source>
        <dbReference type="EMBL" id="KAG7362944.1"/>
    </source>
</evidence>
<reference evidence="2" key="1">
    <citation type="journal article" date="2021" name="Sci. Rep.">
        <title>Diploid genomic architecture of Nitzschia inconspicua, an elite biomass production diatom.</title>
        <authorList>
            <person name="Oliver A."/>
            <person name="Podell S."/>
            <person name="Pinowska A."/>
            <person name="Traller J.C."/>
            <person name="Smith S.R."/>
            <person name="McClure R."/>
            <person name="Beliaev A."/>
            <person name="Bohutskyi P."/>
            <person name="Hill E.A."/>
            <person name="Rabines A."/>
            <person name="Zheng H."/>
            <person name="Allen L.Z."/>
            <person name="Kuo A."/>
            <person name="Grigoriev I.V."/>
            <person name="Allen A.E."/>
            <person name="Hazlebeck D."/>
            <person name="Allen E.E."/>
        </authorList>
    </citation>
    <scope>NUCLEOTIDE SEQUENCE</scope>
    <source>
        <strain evidence="2">Hildebrandi</strain>
    </source>
</reference>
<gene>
    <name evidence="2" type="ORF">IV203_026304</name>
</gene>
<evidence type="ECO:0000256" key="1">
    <source>
        <dbReference type="SAM" id="MobiDB-lite"/>
    </source>
</evidence>
<organism evidence="2 3">
    <name type="scientific">Nitzschia inconspicua</name>
    <dbReference type="NCBI Taxonomy" id="303405"/>
    <lineage>
        <taxon>Eukaryota</taxon>
        <taxon>Sar</taxon>
        <taxon>Stramenopiles</taxon>
        <taxon>Ochrophyta</taxon>
        <taxon>Bacillariophyta</taxon>
        <taxon>Bacillariophyceae</taxon>
        <taxon>Bacillariophycidae</taxon>
        <taxon>Bacillariales</taxon>
        <taxon>Bacillariaceae</taxon>
        <taxon>Nitzschia</taxon>
    </lineage>
</organism>
<keyword evidence="3" id="KW-1185">Reference proteome</keyword>
<comment type="caution">
    <text evidence="2">The sequence shown here is derived from an EMBL/GenBank/DDBJ whole genome shotgun (WGS) entry which is preliminary data.</text>
</comment>
<feature type="compositionally biased region" description="Polar residues" evidence="1">
    <location>
        <begin position="9"/>
        <end position="21"/>
    </location>
</feature>
<feature type="region of interest" description="Disordered" evidence="1">
    <location>
        <begin position="1"/>
        <end position="46"/>
    </location>
</feature>
<dbReference type="AlphaFoldDB" id="A0A9K3LIE1"/>
<dbReference type="EMBL" id="JAGRRH010000010">
    <property type="protein sequence ID" value="KAG7362944.1"/>
    <property type="molecule type" value="Genomic_DNA"/>
</dbReference>
<reference evidence="2" key="2">
    <citation type="submission" date="2021-04" db="EMBL/GenBank/DDBJ databases">
        <authorList>
            <person name="Podell S."/>
        </authorList>
    </citation>
    <scope>NUCLEOTIDE SEQUENCE</scope>
    <source>
        <strain evidence="2">Hildebrandi</strain>
    </source>
</reference>
<dbReference type="OrthoDB" id="300641at2759"/>
<proteinExistence type="predicted"/>
<name>A0A9K3LIE1_9STRA</name>